<dbReference type="Proteomes" id="UP001151529">
    <property type="component" value="Chromosome 16"/>
</dbReference>
<dbReference type="InterPro" id="IPR013581">
    <property type="entry name" value="PDR_assoc"/>
</dbReference>
<dbReference type="Pfam" id="PF01061">
    <property type="entry name" value="ABC2_membrane"/>
    <property type="match status" value="1"/>
</dbReference>
<evidence type="ECO:0000313" key="10">
    <source>
        <dbReference type="Proteomes" id="UP001151529"/>
    </source>
</evidence>
<feature type="domain" description="Plant PDR ABC transporter associated" evidence="8">
    <location>
        <begin position="5"/>
        <end position="67"/>
    </location>
</feature>
<dbReference type="PANTHER" id="PTHR19241">
    <property type="entry name" value="ATP-BINDING CASSETTE TRANSPORTER"/>
    <property type="match status" value="1"/>
</dbReference>
<evidence type="ECO:0008006" key="11">
    <source>
        <dbReference type="Google" id="ProtNLM"/>
    </source>
</evidence>
<feature type="domain" description="ABC-2 type transporter transmembrane" evidence="7">
    <location>
        <begin position="161"/>
        <end position="274"/>
    </location>
</feature>
<feature type="transmembrane region" description="Helical" evidence="6">
    <location>
        <begin position="308"/>
        <end position="331"/>
    </location>
</feature>
<evidence type="ECO:0000256" key="5">
    <source>
        <dbReference type="ARBA" id="ARBA00023136"/>
    </source>
</evidence>
<evidence type="ECO:0000313" key="9">
    <source>
        <dbReference type="EMBL" id="KAJ6750739.1"/>
    </source>
</evidence>
<feature type="transmembrane region" description="Helical" evidence="6">
    <location>
        <begin position="198"/>
        <end position="222"/>
    </location>
</feature>
<evidence type="ECO:0000256" key="2">
    <source>
        <dbReference type="ARBA" id="ARBA00022448"/>
    </source>
</evidence>
<keyword evidence="10" id="KW-1185">Reference proteome</keyword>
<proteinExistence type="predicted"/>
<keyword evidence="4 6" id="KW-1133">Transmembrane helix</keyword>
<keyword evidence="5 6" id="KW-0472">Membrane</keyword>
<protein>
    <recommendedName>
        <fullName evidence="11">ABC-2 type transporter domain-containing protein</fullName>
    </recommendedName>
</protein>
<feature type="transmembrane region" description="Helical" evidence="6">
    <location>
        <begin position="256"/>
        <end position="274"/>
    </location>
</feature>
<feature type="transmembrane region" description="Helical" evidence="6">
    <location>
        <begin position="151"/>
        <end position="168"/>
    </location>
</feature>
<feature type="transmembrane region" description="Helical" evidence="6">
    <location>
        <begin position="228"/>
        <end position="249"/>
    </location>
</feature>
<evidence type="ECO:0000256" key="3">
    <source>
        <dbReference type="ARBA" id="ARBA00022692"/>
    </source>
</evidence>
<name>A0A9Q0VL76_SALVM</name>
<keyword evidence="3 6" id="KW-0812">Transmembrane</keyword>
<comment type="caution">
    <text evidence="9">The sequence shown here is derived from an EMBL/GenBank/DDBJ whole genome shotgun (WGS) entry which is preliminary data.</text>
</comment>
<evidence type="ECO:0000256" key="4">
    <source>
        <dbReference type="ARBA" id="ARBA00022989"/>
    </source>
</evidence>
<dbReference type="AlphaFoldDB" id="A0A9Q0VL76"/>
<evidence type="ECO:0000256" key="1">
    <source>
        <dbReference type="ARBA" id="ARBA00004141"/>
    </source>
</evidence>
<dbReference type="GO" id="GO:0005886">
    <property type="term" value="C:plasma membrane"/>
    <property type="evidence" value="ECO:0007669"/>
    <property type="project" value="UniProtKB-ARBA"/>
</dbReference>
<organism evidence="9 10">
    <name type="scientific">Salix viminalis</name>
    <name type="common">Common osier</name>
    <name type="synonym">Basket willow</name>
    <dbReference type="NCBI Taxonomy" id="40686"/>
    <lineage>
        <taxon>Eukaryota</taxon>
        <taxon>Viridiplantae</taxon>
        <taxon>Streptophyta</taxon>
        <taxon>Embryophyta</taxon>
        <taxon>Tracheophyta</taxon>
        <taxon>Spermatophyta</taxon>
        <taxon>Magnoliopsida</taxon>
        <taxon>eudicotyledons</taxon>
        <taxon>Gunneridae</taxon>
        <taxon>Pentapetalae</taxon>
        <taxon>rosids</taxon>
        <taxon>fabids</taxon>
        <taxon>Malpighiales</taxon>
        <taxon>Salicaceae</taxon>
        <taxon>Saliceae</taxon>
        <taxon>Salix</taxon>
    </lineage>
</organism>
<keyword evidence="2" id="KW-0813">Transport</keyword>
<dbReference type="EMBL" id="JAPFFL010000001">
    <property type="protein sequence ID" value="KAJ6750739.1"/>
    <property type="molecule type" value="Genomic_DNA"/>
</dbReference>
<sequence>MCFRWIKKSSIGNNTVGNNILSQHSLPSSDYWYWIGVGVLLLYVLVFNIIVTWALTYLNPLTRSRTVAPADVTPENSDGNDERVGEDFAELFRKSYHYREVEASIMHFGSPLAGSEPLKFESTYARDALSQFLICLWKQNLVYWRSPQYNGVRLCFTVIAALILGSGLVEIPYILVQTIFYGIITYFMVDFERTAGKFFLFLVFMFLTFTYFTFYGMMAVGLTPSPHLAAVISSAFYSLWNLLSGFLVPKPSIPGWWLWFYYICPIAWTLRGIICSQLGDVETIIVGPGFEGTVKKYLEVTFGYGPDMIGASIAALVGFCLLFFIVFAFSVKFLNFQKR</sequence>
<reference evidence="9" key="2">
    <citation type="journal article" date="2023" name="Int. J. Mol. Sci.">
        <title>De Novo Assembly and Annotation of 11 Diverse Shrub Willow (Salix) Genomes Reveals Novel Gene Organization in Sex-Linked Regions.</title>
        <authorList>
            <person name="Hyden B."/>
            <person name="Feng K."/>
            <person name="Yates T.B."/>
            <person name="Jawdy S."/>
            <person name="Cereghino C."/>
            <person name="Smart L.B."/>
            <person name="Muchero W."/>
        </authorList>
    </citation>
    <scope>NUCLEOTIDE SEQUENCE [LARGE SCALE GENOMIC DNA]</scope>
    <source>
        <tissue evidence="9">Shoot tip</tissue>
    </source>
</reference>
<dbReference type="InterPro" id="IPR013525">
    <property type="entry name" value="ABC2_TM"/>
</dbReference>
<dbReference type="OrthoDB" id="66620at2759"/>
<evidence type="ECO:0000256" key="6">
    <source>
        <dbReference type="SAM" id="Phobius"/>
    </source>
</evidence>
<feature type="transmembrane region" description="Helical" evidence="6">
    <location>
        <begin position="174"/>
        <end position="191"/>
    </location>
</feature>
<gene>
    <name evidence="9" type="ORF">OIU85_001291</name>
</gene>
<dbReference type="GO" id="GO:0140359">
    <property type="term" value="F:ABC-type transporter activity"/>
    <property type="evidence" value="ECO:0007669"/>
    <property type="project" value="InterPro"/>
</dbReference>
<accession>A0A9Q0VL76</accession>
<evidence type="ECO:0000259" key="8">
    <source>
        <dbReference type="Pfam" id="PF08370"/>
    </source>
</evidence>
<feature type="transmembrane region" description="Helical" evidence="6">
    <location>
        <begin position="31"/>
        <end position="55"/>
    </location>
</feature>
<reference evidence="9" key="1">
    <citation type="submission" date="2022-11" db="EMBL/GenBank/DDBJ databases">
        <authorList>
            <person name="Hyden B.L."/>
            <person name="Feng K."/>
            <person name="Yates T."/>
            <person name="Jawdy S."/>
            <person name="Smart L.B."/>
            <person name="Muchero W."/>
        </authorList>
    </citation>
    <scope>NUCLEOTIDE SEQUENCE</scope>
    <source>
        <tissue evidence="9">Shoot tip</tissue>
    </source>
</reference>
<dbReference type="Pfam" id="PF08370">
    <property type="entry name" value="PDR_assoc"/>
    <property type="match status" value="1"/>
</dbReference>
<evidence type="ECO:0000259" key="7">
    <source>
        <dbReference type="Pfam" id="PF01061"/>
    </source>
</evidence>
<comment type="subcellular location">
    <subcellularLocation>
        <location evidence="1">Membrane</location>
        <topology evidence="1">Multi-pass membrane protein</topology>
    </subcellularLocation>
</comment>